<protein>
    <submittedName>
        <fullName evidence="2">Uncharacterized protein</fullName>
    </submittedName>
</protein>
<evidence type="ECO:0000313" key="1">
    <source>
        <dbReference type="Proteomes" id="UP000887564"/>
    </source>
</evidence>
<sequence>MRDLLRSRSGHTALGLLIEIIGKGKQCPQPKVIVGAVSAVSMALWGSQVCSGSII</sequence>
<dbReference type="Proteomes" id="UP000887564">
    <property type="component" value="Unplaced"/>
</dbReference>
<dbReference type="AlphaFoldDB" id="A0A914R2X1"/>
<accession>A0A914R2X1</accession>
<organism evidence="1 2">
    <name type="scientific">Parascaris equorum</name>
    <name type="common">Equine roundworm</name>
    <dbReference type="NCBI Taxonomy" id="6256"/>
    <lineage>
        <taxon>Eukaryota</taxon>
        <taxon>Metazoa</taxon>
        <taxon>Ecdysozoa</taxon>
        <taxon>Nematoda</taxon>
        <taxon>Chromadorea</taxon>
        <taxon>Rhabditida</taxon>
        <taxon>Spirurina</taxon>
        <taxon>Ascaridomorpha</taxon>
        <taxon>Ascaridoidea</taxon>
        <taxon>Ascarididae</taxon>
        <taxon>Parascaris</taxon>
    </lineage>
</organism>
<reference evidence="2" key="1">
    <citation type="submission" date="2022-11" db="UniProtKB">
        <authorList>
            <consortium name="WormBaseParasite"/>
        </authorList>
    </citation>
    <scope>IDENTIFICATION</scope>
</reference>
<name>A0A914R2X1_PAREQ</name>
<keyword evidence="1" id="KW-1185">Reference proteome</keyword>
<dbReference type="WBParaSite" id="PEQ_0000080101-mRNA-1">
    <property type="protein sequence ID" value="PEQ_0000080101-mRNA-1"/>
    <property type="gene ID" value="PEQ_0000080101"/>
</dbReference>
<evidence type="ECO:0000313" key="2">
    <source>
        <dbReference type="WBParaSite" id="PEQ_0000080101-mRNA-1"/>
    </source>
</evidence>
<proteinExistence type="predicted"/>